<proteinExistence type="inferred from homology"/>
<dbReference type="InterPro" id="IPR047664">
    <property type="entry name" value="SWEET"/>
</dbReference>
<feature type="transmembrane region" description="Helical" evidence="9">
    <location>
        <begin position="131"/>
        <end position="152"/>
    </location>
</feature>
<keyword evidence="5 9" id="KW-0812">Transmembrane</keyword>
<protein>
    <recommendedName>
        <fullName evidence="9">Bidirectional sugar transporter SWEET</fullName>
    </recommendedName>
</protein>
<feature type="transmembrane region" description="Helical" evidence="9">
    <location>
        <begin position="45"/>
        <end position="65"/>
    </location>
</feature>
<organism evidence="10 11">
    <name type="scientific">Punica granatum</name>
    <name type="common">Pomegranate</name>
    <dbReference type="NCBI Taxonomy" id="22663"/>
    <lineage>
        <taxon>Eukaryota</taxon>
        <taxon>Viridiplantae</taxon>
        <taxon>Streptophyta</taxon>
        <taxon>Embryophyta</taxon>
        <taxon>Tracheophyta</taxon>
        <taxon>Spermatophyta</taxon>
        <taxon>Magnoliopsida</taxon>
        <taxon>eudicotyledons</taxon>
        <taxon>Gunneridae</taxon>
        <taxon>Pentapetalae</taxon>
        <taxon>rosids</taxon>
        <taxon>malvids</taxon>
        <taxon>Myrtales</taxon>
        <taxon>Lythraceae</taxon>
        <taxon>Punica</taxon>
    </lineage>
</organism>
<dbReference type="GeneID" id="116215509"/>
<comment type="function">
    <text evidence="9">Mediates both low-affinity uptake and efflux of sugar across the membrane.</text>
</comment>
<dbReference type="OrthoDB" id="409725at2759"/>
<evidence type="ECO:0000256" key="8">
    <source>
        <dbReference type="ARBA" id="ARBA00023136"/>
    </source>
</evidence>
<feature type="transmembrane region" description="Helical" evidence="9">
    <location>
        <begin position="103"/>
        <end position="125"/>
    </location>
</feature>
<dbReference type="PANTHER" id="PTHR10791">
    <property type="entry name" value="RAG1-ACTIVATING PROTEIN 1"/>
    <property type="match status" value="1"/>
</dbReference>
<dbReference type="GO" id="GO:0005886">
    <property type="term" value="C:plasma membrane"/>
    <property type="evidence" value="ECO:0007669"/>
    <property type="project" value="UniProtKB-SubCell"/>
</dbReference>
<reference evidence="10" key="2">
    <citation type="submission" date="2017-06" db="EMBL/GenBank/DDBJ databases">
        <title>The pomegranate genome and the genomics of punicalagin biosynthesis.</title>
        <authorList>
            <person name="Xu C."/>
        </authorList>
    </citation>
    <scope>NUCLEOTIDE SEQUENCE [LARGE SCALE GENOMIC DNA]</scope>
    <source>
        <tissue evidence="10">Fresh leaf</tissue>
    </source>
</reference>
<feature type="transmembrane region" description="Helical" evidence="9">
    <location>
        <begin position="71"/>
        <end position="91"/>
    </location>
</feature>
<comment type="subcellular location">
    <subcellularLocation>
        <location evidence="9">Cell membrane</location>
        <topology evidence="9">Multi-pass membrane protein</topology>
    </subcellularLocation>
    <subcellularLocation>
        <location evidence="1">Endomembrane system</location>
        <topology evidence="1">Multi-pass membrane protein</topology>
    </subcellularLocation>
</comment>
<evidence type="ECO:0000256" key="9">
    <source>
        <dbReference type="RuleBase" id="RU910715"/>
    </source>
</evidence>
<reference evidence="12" key="3">
    <citation type="journal article" date="2020" name="Plant Biotechnol. J.">
        <title>The pomegranate (Punica granatum L.) draft genome dissects genetic divergence between soft- and hard-seeded cultivars.</title>
        <authorList>
            <person name="Luo X."/>
            <person name="Li H."/>
            <person name="Wu Z."/>
            <person name="Yao W."/>
            <person name="Zhao P."/>
            <person name="Cao D."/>
            <person name="Yu H."/>
            <person name="Li K."/>
            <person name="Poudel K."/>
            <person name="Zhao D."/>
            <person name="Zhang F."/>
            <person name="Xia X."/>
            <person name="Chen L."/>
            <person name="Wang Q."/>
            <person name="Jing D."/>
            <person name="Cao S."/>
        </authorList>
    </citation>
    <scope>NUCLEOTIDE SEQUENCE [LARGE SCALE GENOMIC DNA]</scope>
</reference>
<dbReference type="Pfam" id="PF03083">
    <property type="entry name" value="MtN3_slv"/>
    <property type="match status" value="2"/>
</dbReference>
<evidence type="ECO:0000313" key="10">
    <source>
        <dbReference type="EMBL" id="OWM70664.1"/>
    </source>
</evidence>
<dbReference type="FunFam" id="1.20.1280.290:FF:000002">
    <property type="entry name" value="Bidirectional sugar transporter SWEET"/>
    <property type="match status" value="1"/>
</dbReference>
<keyword evidence="8 9" id="KW-0472">Membrane</keyword>
<keyword evidence="6" id="KW-0677">Repeat</keyword>
<feature type="transmembrane region" description="Helical" evidence="9">
    <location>
        <begin position="6"/>
        <end position="24"/>
    </location>
</feature>
<evidence type="ECO:0000256" key="1">
    <source>
        <dbReference type="ARBA" id="ARBA00004127"/>
    </source>
</evidence>
<dbReference type="Gene3D" id="1.20.1280.290">
    <property type="match status" value="2"/>
</dbReference>
<evidence type="ECO:0000313" key="12">
    <source>
        <dbReference type="Proteomes" id="UP000515151"/>
    </source>
</evidence>
<comment type="similarity">
    <text evidence="2 9">Belongs to the SWEET sugar transporter family.</text>
</comment>
<sequence length="243" mass="26906">MVSAEAARNVVGIIGNFVSLFLFLSPCPTFYRIWKKKSVEEFQAYPYLATVLNCLMWIMYGLPVVHPDSTLVVSINGFGLVVELIYLSLYFTYAPKNGRMKVVLTLLIEVIFAAAVMTGVILGLHTHKKRSLVLGVICDVFNIIMYGMPLSIMKKVVTTKSVEYMPFFLSLTGFLNGCIWTSYALIKFDIYLLISNGLGAILGAVQLVLYACYYKSTPTNVVAAADAKKPNRPKIQLSGSDNV</sequence>
<evidence type="ECO:0000313" key="11">
    <source>
        <dbReference type="Proteomes" id="UP000197138"/>
    </source>
</evidence>
<dbReference type="GO" id="GO:0012505">
    <property type="term" value="C:endomembrane system"/>
    <property type="evidence" value="ECO:0007669"/>
    <property type="project" value="UniProtKB-SubCell"/>
</dbReference>
<evidence type="ECO:0000256" key="3">
    <source>
        <dbReference type="ARBA" id="ARBA00022448"/>
    </source>
</evidence>
<dbReference type="FunFam" id="1.20.1280.290:FF:000001">
    <property type="entry name" value="Bidirectional sugar transporter SWEET"/>
    <property type="match status" value="1"/>
</dbReference>
<dbReference type="GO" id="GO:0051119">
    <property type="term" value="F:sugar transmembrane transporter activity"/>
    <property type="evidence" value="ECO:0007669"/>
    <property type="project" value="InterPro"/>
</dbReference>
<keyword evidence="4 9" id="KW-0762">Sugar transport</keyword>
<evidence type="ECO:0000256" key="2">
    <source>
        <dbReference type="ARBA" id="ARBA00007809"/>
    </source>
</evidence>
<keyword evidence="12" id="KW-1185">Reference proteome</keyword>
<name>A0A218WCT1_PUNGR</name>
<gene>
    <name evidence="13" type="primary">LOC116215509</name>
    <name evidence="10" type="ORF">CDL15_Pgr014337</name>
</gene>
<dbReference type="Proteomes" id="UP000197138">
    <property type="component" value="Unassembled WGS sequence"/>
</dbReference>
<dbReference type="AlphaFoldDB" id="A0A218WCT1"/>
<feature type="transmembrane region" description="Helical" evidence="9">
    <location>
        <begin position="190"/>
        <end position="213"/>
    </location>
</feature>
<dbReference type="PANTHER" id="PTHR10791:SF236">
    <property type="entry name" value="BIDIRECTIONAL SUGAR TRANSPORTER SWEET8"/>
    <property type="match status" value="1"/>
</dbReference>
<reference evidence="11" key="1">
    <citation type="journal article" date="2017" name="Plant J.">
        <title>The pomegranate (Punica granatum L.) genome and the genomics of punicalagin biosynthesis.</title>
        <authorList>
            <person name="Qin G."/>
            <person name="Xu C."/>
            <person name="Ming R."/>
            <person name="Tang H."/>
            <person name="Guyot R."/>
            <person name="Kramer E.M."/>
            <person name="Hu Y."/>
            <person name="Yi X."/>
            <person name="Qi Y."/>
            <person name="Xu X."/>
            <person name="Gao Z."/>
            <person name="Pan H."/>
            <person name="Jian J."/>
            <person name="Tian Y."/>
            <person name="Yue Z."/>
            <person name="Xu Y."/>
        </authorList>
    </citation>
    <scope>NUCLEOTIDE SEQUENCE [LARGE SCALE GENOMIC DNA]</scope>
    <source>
        <strain evidence="11">cv. Dabenzi</strain>
    </source>
</reference>
<dbReference type="Proteomes" id="UP000515151">
    <property type="component" value="Chromosome 7"/>
</dbReference>
<evidence type="ECO:0000256" key="7">
    <source>
        <dbReference type="ARBA" id="ARBA00022989"/>
    </source>
</evidence>
<dbReference type="EMBL" id="MTKT01004609">
    <property type="protein sequence ID" value="OWM70664.1"/>
    <property type="molecule type" value="Genomic_DNA"/>
</dbReference>
<keyword evidence="7 9" id="KW-1133">Transmembrane helix</keyword>
<dbReference type="GO" id="GO:0051260">
    <property type="term" value="P:protein homooligomerization"/>
    <property type="evidence" value="ECO:0007669"/>
    <property type="project" value="UniProtKB-ARBA"/>
</dbReference>
<keyword evidence="3 9" id="KW-0813">Transport</keyword>
<evidence type="ECO:0000313" key="13">
    <source>
        <dbReference type="RefSeq" id="XP_031407107.1"/>
    </source>
</evidence>
<dbReference type="InterPro" id="IPR004316">
    <property type="entry name" value="SWEET_rpt"/>
</dbReference>
<accession>A0A218WCT1</accession>
<evidence type="ECO:0000256" key="6">
    <source>
        <dbReference type="ARBA" id="ARBA00022737"/>
    </source>
</evidence>
<feature type="transmembrane region" description="Helical" evidence="9">
    <location>
        <begin position="164"/>
        <end position="184"/>
    </location>
</feature>
<evidence type="ECO:0000256" key="4">
    <source>
        <dbReference type="ARBA" id="ARBA00022597"/>
    </source>
</evidence>
<reference evidence="13" key="4">
    <citation type="submission" date="2025-04" db="UniProtKB">
        <authorList>
            <consortium name="RefSeq"/>
        </authorList>
    </citation>
    <scope>IDENTIFICATION</scope>
    <source>
        <tissue evidence="13">Leaf</tissue>
    </source>
</reference>
<dbReference type="RefSeq" id="XP_031407107.1">
    <property type="nucleotide sequence ID" value="XM_031551247.1"/>
</dbReference>
<evidence type="ECO:0000256" key="5">
    <source>
        <dbReference type="ARBA" id="ARBA00022692"/>
    </source>
</evidence>